<keyword evidence="2" id="KW-0444">Lipid biosynthesis</keyword>
<evidence type="ECO:0000256" key="2">
    <source>
        <dbReference type="ARBA" id="ARBA00022516"/>
    </source>
</evidence>
<name>A0A225UD29_9STRA</name>
<evidence type="ECO:0000256" key="4">
    <source>
        <dbReference type="ARBA" id="ARBA00022695"/>
    </source>
</evidence>
<dbReference type="AlphaFoldDB" id="A0A225UD29"/>
<evidence type="ECO:0000256" key="1">
    <source>
        <dbReference type="ARBA" id="ARBA00010101"/>
    </source>
</evidence>
<evidence type="ECO:0000313" key="8">
    <source>
        <dbReference type="EMBL" id="OWY91137.1"/>
    </source>
</evidence>
<accession>A0A225UD29</accession>
<dbReference type="GO" id="GO:0005737">
    <property type="term" value="C:cytoplasm"/>
    <property type="evidence" value="ECO:0007669"/>
    <property type="project" value="TreeGrafter"/>
</dbReference>
<dbReference type="GO" id="GO:0004306">
    <property type="term" value="F:ethanolamine-phosphate cytidylyltransferase activity"/>
    <property type="evidence" value="ECO:0007669"/>
    <property type="project" value="InterPro"/>
</dbReference>
<dbReference type="STRING" id="4795.A0A225UD29"/>
<evidence type="ECO:0000313" key="9">
    <source>
        <dbReference type="Proteomes" id="UP000198211"/>
    </source>
</evidence>
<keyword evidence="6" id="KW-0594">Phospholipid biosynthesis</keyword>
<keyword evidence="9" id="KW-1185">Reference proteome</keyword>
<dbReference type="InterPro" id="IPR044608">
    <property type="entry name" value="Ect1/PCYT2"/>
</dbReference>
<dbReference type="EMBL" id="NBNE01020979">
    <property type="protein sequence ID" value="OWY91137.1"/>
    <property type="molecule type" value="Genomic_DNA"/>
</dbReference>
<keyword evidence="5" id="KW-0443">Lipid metabolism</keyword>
<keyword evidence="3 8" id="KW-0808">Transferase</keyword>
<keyword evidence="7" id="KW-1208">Phospholipid metabolism</keyword>
<keyword evidence="4 8" id="KW-0548">Nucleotidyltransferase</keyword>
<organism evidence="8 9">
    <name type="scientific">Phytophthora megakarya</name>
    <dbReference type="NCBI Taxonomy" id="4795"/>
    <lineage>
        <taxon>Eukaryota</taxon>
        <taxon>Sar</taxon>
        <taxon>Stramenopiles</taxon>
        <taxon>Oomycota</taxon>
        <taxon>Peronosporomycetes</taxon>
        <taxon>Peronosporales</taxon>
        <taxon>Peronosporaceae</taxon>
        <taxon>Phytophthora</taxon>
    </lineage>
</organism>
<evidence type="ECO:0000256" key="3">
    <source>
        <dbReference type="ARBA" id="ARBA00022679"/>
    </source>
</evidence>
<evidence type="ECO:0000256" key="7">
    <source>
        <dbReference type="ARBA" id="ARBA00023264"/>
    </source>
</evidence>
<dbReference type="PANTHER" id="PTHR45780:SF2">
    <property type="entry name" value="ETHANOLAMINE-PHOSPHATE CYTIDYLYLTRANSFERASE"/>
    <property type="match status" value="1"/>
</dbReference>
<dbReference type="GO" id="GO:0006646">
    <property type="term" value="P:phosphatidylethanolamine biosynthetic process"/>
    <property type="evidence" value="ECO:0007669"/>
    <property type="project" value="InterPro"/>
</dbReference>
<dbReference type="PANTHER" id="PTHR45780">
    <property type="entry name" value="ETHANOLAMINE-PHOSPHATE CYTIDYLYLTRANSFERASE"/>
    <property type="match status" value="1"/>
</dbReference>
<comment type="caution">
    <text evidence="8">The sequence shown here is derived from an EMBL/GenBank/DDBJ whole genome shotgun (WGS) entry which is preliminary data.</text>
</comment>
<protein>
    <submittedName>
        <fullName evidence="8">Ethanolamine-phosphate cytidylyltransferase</fullName>
    </submittedName>
</protein>
<reference evidence="9" key="1">
    <citation type="submission" date="2017-03" db="EMBL/GenBank/DDBJ databases">
        <title>Phytopthora megakarya and P. palmivora, two closely related causual agents of cacao black pod achieved similar genome size and gene model numbers by different mechanisms.</title>
        <authorList>
            <person name="Ali S."/>
            <person name="Shao J."/>
            <person name="Larry D.J."/>
            <person name="Kronmiller B."/>
            <person name="Shen D."/>
            <person name="Strem M.D."/>
            <person name="Melnick R.L."/>
            <person name="Guiltinan M.J."/>
            <person name="Tyler B.M."/>
            <person name="Meinhardt L.W."/>
            <person name="Bailey B.A."/>
        </authorList>
    </citation>
    <scope>NUCLEOTIDE SEQUENCE [LARGE SCALE GENOMIC DNA]</scope>
    <source>
        <strain evidence="9">zdho120</strain>
    </source>
</reference>
<sequence length="144" mass="16462">MVNNDERIAPVGGCKYVDESYGLGYITNEKYLQCLLKKYCIDYVIHGYDLCIIFLTTYGTDQSVYIDGALDMLQLATWISRVAPNCRAHIVGVHNDNVMEAVNRGFNHIVMNLHERVVSAFRYCLLKDDFKHVYTKAKVNRSAT</sequence>
<dbReference type="OrthoDB" id="40021at2759"/>
<evidence type="ECO:0000256" key="5">
    <source>
        <dbReference type="ARBA" id="ARBA00023098"/>
    </source>
</evidence>
<dbReference type="Proteomes" id="UP000198211">
    <property type="component" value="Unassembled WGS sequence"/>
</dbReference>
<evidence type="ECO:0000256" key="6">
    <source>
        <dbReference type="ARBA" id="ARBA00023209"/>
    </source>
</evidence>
<gene>
    <name evidence="8" type="ORF">PHMEG_00040411</name>
</gene>
<comment type="similarity">
    <text evidence="1">Belongs to the cytidylyltransferase family.</text>
</comment>
<proteinExistence type="inferred from homology"/>